<evidence type="ECO:0000313" key="3">
    <source>
        <dbReference type="Proteomes" id="UP000499080"/>
    </source>
</evidence>
<comment type="caution">
    <text evidence="2">The sequence shown here is derived from an EMBL/GenBank/DDBJ whole genome shotgun (WGS) entry which is preliminary data.</text>
</comment>
<keyword evidence="1" id="KW-0732">Signal</keyword>
<evidence type="ECO:0000256" key="1">
    <source>
        <dbReference type="SAM" id="SignalP"/>
    </source>
</evidence>
<protein>
    <submittedName>
        <fullName evidence="2">Uncharacterized protein</fullName>
    </submittedName>
</protein>
<feature type="signal peptide" evidence="1">
    <location>
        <begin position="1"/>
        <end position="17"/>
    </location>
</feature>
<accession>A0A4Y2ISM5</accession>
<dbReference type="AlphaFoldDB" id="A0A4Y2ISM5"/>
<name>A0A4Y2ISM5_ARAVE</name>
<feature type="chain" id="PRO_5021443328" evidence="1">
    <location>
        <begin position="18"/>
        <end position="107"/>
    </location>
</feature>
<gene>
    <name evidence="2" type="ORF">AVEN_52361_1</name>
</gene>
<keyword evidence="3" id="KW-1185">Reference proteome</keyword>
<reference evidence="2 3" key="1">
    <citation type="journal article" date="2019" name="Sci. Rep.">
        <title>Orb-weaving spider Araneus ventricosus genome elucidates the spidroin gene catalogue.</title>
        <authorList>
            <person name="Kono N."/>
            <person name="Nakamura H."/>
            <person name="Ohtoshi R."/>
            <person name="Moran D.A.P."/>
            <person name="Shinohara A."/>
            <person name="Yoshida Y."/>
            <person name="Fujiwara M."/>
            <person name="Mori M."/>
            <person name="Tomita M."/>
            <person name="Arakawa K."/>
        </authorList>
    </citation>
    <scope>NUCLEOTIDE SEQUENCE [LARGE SCALE GENOMIC DNA]</scope>
</reference>
<proteinExistence type="predicted"/>
<evidence type="ECO:0000313" key="2">
    <source>
        <dbReference type="EMBL" id="GBM80888.1"/>
    </source>
</evidence>
<organism evidence="2 3">
    <name type="scientific">Araneus ventricosus</name>
    <name type="common">Orbweaver spider</name>
    <name type="synonym">Epeira ventricosa</name>
    <dbReference type="NCBI Taxonomy" id="182803"/>
    <lineage>
        <taxon>Eukaryota</taxon>
        <taxon>Metazoa</taxon>
        <taxon>Ecdysozoa</taxon>
        <taxon>Arthropoda</taxon>
        <taxon>Chelicerata</taxon>
        <taxon>Arachnida</taxon>
        <taxon>Araneae</taxon>
        <taxon>Araneomorphae</taxon>
        <taxon>Entelegynae</taxon>
        <taxon>Araneoidea</taxon>
        <taxon>Araneidae</taxon>
        <taxon>Araneus</taxon>
    </lineage>
</organism>
<sequence length="107" mass="12450">MLALCVILLYPIPQFHCKLLLKSLWCQLQIAFVLQTQYDDHTHTPNMAFFPLSSAKWNPVFLRQYLPLTNAANNHAQWIHSGQVLMQYRGKKIHLLVALLHDLVQTQ</sequence>
<dbReference type="Proteomes" id="UP000499080">
    <property type="component" value="Unassembled WGS sequence"/>
</dbReference>
<dbReference type="EMBL" id="BGPR01002910">
    <property type="protein sequence ID" value="GBM80888.1"/>
    <property type="molecule type" value="Genomic_DNA"/>
</dbReference>